<comment type="caution">
    <text evidence="1">The sequence shown here is derived from an EMBL/GenBank/DDBJ whole genome shotgun (WGS) entry which is preliminary data.</text>
</comment>
<dbReference type="AlphaFoldDB" id="A0A645F4D5"/>
<organism evidence="1">
    <name type="scientific">bioreactor metagenome</name>
    <dbReference type="NCBI Taxonomy" id="1076179"/>
    <lineage>
        <taxon>unclassified sequences</taxon>
        <taxon>metagenomes</taxon>
        <taxon>ecological metagenomes</taxon>
    </lineage>
</organism>
<protein>
    <submittedName>
        <fullName evidence="1">Uncharacterized protein</fullName>
    </submittedName>
</protein>
<accession>A0A645F4D5</accession>
<gene>
    <name evidence="1" type="ORF">SDC9_156507</name>
</gene>
<proteinExistence type="predicted"/>
<reference evidence="1" key="1">
    <citation type="submission" date="2019-08" db="EMBL/GenBank/DDBJ databases">
        <authorList>
            <person name="Kucharzyk K."/>
            <person name="Murdoch R.W."/>
            <person name="Higgins S."/>
            <person name="Loffler F."/>
        </authorList>
    </citation>
    <scope>NUCLEOTIDE SEQUENCE</scope>
</reference>
<evidence type="ECO:0000313" key="1">
    <source>
        <dbReference type="EMBL" id="MPN09218.1"/>
    </source>
</evidence>
<dbReference type="EMBL" id="VSSQ01055312">
    <property type="protein sequence ID" value="MPN09218.1"/>
    <property type="molecule type" value="Genomic_DNA"/>
</dbReference>
<name>A0A645F4D5_9ZZZZ</name>
<sequence length="152" mass="16599">MGKTQLAVRSGANAQIVAELPVVAVVKTLVAILGIGRDFIALHAGSPGAGRDKVQHLIGRIVLGHQGRVFGEIGVWLDGKVINRQMWRRKRQCRVHIALQIEQALAGQGIHEIDIEGLEIVRRLAHRSLGLRRVVHTAHSLQIAVVKALHPD</sequence>